<dbReference type="PROSITE" id="PS51257">
    <property type="entry name" value="PROKAR_LIPOPROTEIN"/>
    <property type="match status" value="1"/>
</dbReference>
<dbReference type="CDD" id="cd16018">
    <property type="entry name" value="Enpp"/>
    <property type="match status" value="1"/>
</dbReference>
<dbReference type="AlphaFoldDB" id="A0A0U3N0U3"/>
<sequence precursor="true">MTRLAGLTLLLLAAACAPMRNAPAPAPSPAAEASRTPRAPVILISIDGMRPDDLDRGVTPHLRRLATQGVRAEAMVPSFPTKTFPNHYTLVTGLRPDHHGVVDNTMEDPRMPGVRFTLSNTAAVTDRRWWDQAEPVWVTAEKQNIRTATMFWPGSEAAIRGVRPTRFATFDGKVSANARTDTVLNWLDGGNAEGFGFVTLYFDDVDHAGHEQGPGSPMVMEALAKVDRAVGRLIDGLAARRLDANLVVVSDHGMAPVSASRVLRLDQMLPAGSYRVVSSGPFAGIEPVAGREAELAQALLQAREHVECWRKADIPARFAFGGNTRVPSYFCLAETGWTLAASEASAQRTKGGAHGYDHQSPDMRATFIASGPAFKKGVVLPAFDNVDVYPMLMQLLGLKPLPSDGKVEPLLPALR</sequence>
<dbReference type="EMBL" id="CP013729">
    <property type="protein sequence ID" value="ALV07796.1"/>
    <property type="molecule type" value="Genomic_DNA"/>
</dbReference>
<dbReference type="Gene3D" id="3.30.1360.180">
    <property type="match status" value="1"/>
</dbReference>
<dbReference type="Gene3D" id="3.40.720.10">
    <property type="entry name" value="Alkaline Phosphatase, subunit A"/>
    <property type="match status" value="1"/>
</dbReference>
<protein>
    <submittedName>
        <fullName evidence="1">Type I phosphodiesterase/nucleotide pyrophosphatase family protein</fullName>
    </submittedName>
</protein>
<evidence type="ECO:0000313" key="1">
    <source>
        <dbReference type="EMBL" id="ALV07796.1"/>
    </source>
</evidence>
<dbReference type="PANTHER" id="PTHR10151:SF120">
    <property type="entry name" value="BIS(5'-ADENOSYL)-TRIPHOSPHATASE"/>
    <property type="match status" value="1"/>
</dbReference>
<dbReference type="PATRIC" id="fig|76731.3.peg.3420"/>
<dbReference type="InterPro" id="IPR002591">
    <property type="entry name" value="Phosphodiest/P_Trfase"/>
</dbReference>
<reference evidence="1 2" key="1">
    <citation type="submission" date="2015-12" db="EMBL/GenBank/DDBJ databases">
        <title>Complete genome of Roseateles depolymerans KCTC 42856.</title>
        <authorList>
            <person name="Kim K.M."/>
        </authorList>
    </citation>
    <scope>NUCLEOTIDE SEQUENCE [LARGE SCALE GENOMIC DNA]</scope>
    <source>
        <strain evidence="1 2">KCTC 42856</strain>
    </source>
</reference>
<dbReference type="GO" id="GO:0016787">
    <property type="term" value="F:hydrolase activity"/>
    <property type="evidence" value="ECO:0007669"/>
    <property type="project" value="UniProtKB-ARBA"/>
</dbReference>
<organism evidence="1 2">
    <name type="scientific">Roseateles depolymerans</name>
    <dbReference type="NCBI Taxonomy" id="76731"/>
    <lineage>
        <taxon>Bacteria</taxon>
        <taxon>Pseudomonadati</taxon>
        <taxon>Pseudomonadota</taxon>
        <taxon>Betaproteobacteria</taxon>
        <taxon>Burkholderiales</taxon>
        <taxon>Sphaerotilaceae</taxon>
        <taxon>Roseateles</taxon>
    </lineage>
</organism>
<name>A0A0U3N0U3_9BURK</name>
<dbReference type="OrthoDB" id="9771966at2"/>
<evidence type="ECO:0000313" key="2">
    <source>
        <dbReference type="Proteomes" id="UP000060699"/>
    </source>
</evidence>
<dbReference type="InterPro" id="IPR017850">
    <property type="entry name" value="Alkaline_phosphatase_core_sf"/>
</dbReference>
<accession>A0A0U3N0U3</accession>
<dbReference type="RefSeq" id="WP_058935849.1">
    <property type="nucleotide sequence ID" value="NZ_CP013729.1"/>
</dbReference>
<dbReference type="KEGG" id="rdp:RD2015_3338"/>
<gene>
    <name evidence="1" type="ORF">RD2015_3338</name>
</gene>
<dbReference type="Proteomes" id="UP000060699">
    <property type="component" value="Chromosome"/>
</dbReference>
<dbReference type="PANTHER" id="PTHR10151">
    <property type="entry name" value="ECTONUCLEOTIDE PYROPHOSPHATASE/PHOSPHODIESTERASE"/>
    <property type="match status" value="1"/>
</dbReference>
<dbReference type="SUPFAM" id="SSF53649">
    <property type="entry name" value="Alkaline phosphatase-like"/>
    <property type="match status" value="1"/>
</dbReference>
<keyword evidence="2" id="KW-1185">Reference proteome</keyword>
<dbReference type="Pfam" id="PF01663">
    <property type="entry name" value="Phosphodiest"/>
    <property type="match status" value="1"/>
</dbReference>
<proteinExistence type="predicted"/>